<feature type="domain" description="AB hydrolase-1" evidence="1">
    <location>
        <begin position="59"/>
        <end position="290"/>
    </location>
</feature>
<dbReference type="PRINTS" id="PR00111">
    <property type="entry name" value="ABHYDROLASE"/>
</dbReference>
<keyword evidence="3" id="KW-1185">Reference proteome</keyword>
<organism evidence="2 3">
    <name type="scientific">Nocardioides panacihumi</name>
    <dbReference type="NCBI Taxonomy" id="400774"/>
    <lineage>
        <taxon>Bacteria</taxon>
        <taxon>Bacillati</taxon>
        <taxon>Actinomycetota</taxon>
        <taxon>Actinomycetes</taxon>
        <taxon>Propionibacteriales</taxon>
        <taxon>Nocardioidaceae</taxon>
        <taxon>Nocardioides</taxon>
    </lineage>
</organism>
<keyword evidence="2" id="KW-0378">Hydrolase</keyword>
<dbReference type="Gene3D" id="3.40.50.1820">
    <property type="entry name" value="alpha/beta hydrolase"/>
    <property type="match status" value="1"/>
</dbReference>
<dbReference type="InterPro" id="IPR050266">
    <property type="entry name" value="AB_hydrolase_sf"/>
</dbReference>
<dbReference type="RefSeq" id="WP_344046837.1">
    <property type="nucleotide sequence ID" value="NZ_BAAAPB010000004.1"/>
</dbReference>
<dbReference type="EMBL" id="BAAAPB010000004">
    <property type="protein sequence ID" value="GAA1970413.1"/>
    <property type="molecule type" value="Genomic_DNA"/>
</dbReference>
<dbReference type="PANTHER" id="PTHR43798">
    <property type="entry name" value="MONOACYLGLYCEROL LIPASE"/>
    <property type="match status" value="1"/>
</dbReference>
<dbReference type="PANTHER" id="PTHR43798:SF33">
    <property type="entry name" value="HYDROLASE, PUTATIVE (AFU_ORTHOLOGUE AFUA_2G14860)-RELATED"/>
    <property type="match status" value="1"/>
</dbReference>
<evidence type="ECO:0000259" key="1">
    <source>
        <dbReference type="Pfam" id="PF00561"/>
    </source>
</evidence>
<sequence length="303" mass="33802">MSETTTLSDRATATTPETTDYRSIWSYLRELEFRQGFVDVGGVRTRYVEAGSPDLPHAILLHGTGGHWETFAPNLTALSEHYHCIAIDMVGNGFSEKPDYDYEIAVYVRQVLGVLDQFGIEKAHFIGMSLGAWVSAATAVSHPDRVDKLILMSPAGLVATASNMARIRAERTAAVQDPSWQSIHKVFEHLIADEANRLPDLIALRQAIYRRDDTRETIEHLLILQDAQARDRNLIPEDRWVTISAPTLIVASGQDHGEYQSTARTVARLIPDSEVFEMPAVRHWPHFEDPAAFNAAALAFLAR</sequence>
<dbReference type="InterPro" id="IPR000073">
    <property type="entry name" value="AB_hydrolase_1"/>
</dbReference>
<evidence type="ECO:0000313" key="3">
    <source>
        <dbReference type="Proteomes" id="UP001500571"/>
    </source>
</evidence>
<dbReference type="SUPFAM" id="SSF53474">
    <property type="entry name" value="alpha/beta-Hydrolases"/>
    <property type="match status" value="1"/>
</dbReference>
<dbReference type="Pfam" id="PF00561">
    <property type="entry name" value="Abhydrolase_1"/>
    <property type="match status" value="1"/>
</dbReference>
<name>A0ABP5CY11_9ACTN</name>
<dbReference type="InterPro" id="IPR029058">
    <property type="entry name" value="AB_hydrolase_fold"/>
</dbReference>
<evidence type="ECO:0000313" key="2">
    <source>
        <dbReference type="EMBL" id="GAA1970413.1"/>
    </source>
</evidence>
<proteinExistence type="predicted"/>
<dbReference type="Proteomes" id="UP001500571">
    <property type="component" value="Unassembled WGS sequence"/>
</dbReference>
<accession>A0ABP5CY11</accession>
<gene>
    <name evidence="2" type="ORF">GCM10009798_33950</name>
</gene>
<comment type="caution">
    <text evidence="2">The sequence shown here is derived from an EMBL/GenBank/DDBJ whole genome shotgun (WGS) entry which is preliminary data.</text>
</comment>
<reference evidence="3" key="1">
    <citation type="journal article" date="2019" name="Int. J. Syst. Evol. Microbiol.">
        <title>The Global Catalogue of Microorganisms (GCM) 10K type strain sequencing project: providing services to taxonomists for standard genome sequencing and annotation.</title>
        <authorList>
            <consortium name="The Broad Institute Genomics Platform"/>
            <consortium name="The Broad Institute Genome Sequencing Center for Infectious Disease"/>
            <person name="Wu L."/>
            <person name="Ma J."/>
        </authorList>
    </citation>
    <scope>NUCLEOTIDE SEQUENCE [LARGE SCALE GENOMIC DNA]</scope>
    <source>
        <strain evidence="3">JCM 15309</strain>
    </source>
</reference>
<protein>
    <submittedName>
        <fullName evidence="2">Alpha/beta fold hydrolase</fullName>
    </submittedName>
</protein>
<dbReference type="GO" id="GO:0016787">
    <property type="term" value="F:hydrolase activity"/>
    <property type="evidence" value="ECO:0007669"/>
    <property type="project" value="UniProtKB-KW"/>
</dbReference>